<dbReference type="Proteomes" id="UP000233551">
    <property type="component" value="Unassembled WGS sequence"/>
</dbReference>
<proteinExistence type="predicted"/>
<evidence type="ECO:0008006" key="4">
    <source>
        <dbReference type="Google" id="ProtNLM"/>
    </source>
</evidence>
<feature type="region of interest" description="Disordered" evidence="1">
    <location>
        <begin position="111"/>
        <end position="133"/>
    </location>
</feature>
<dbReference type="PANTHER" id="PTHR32108">
    <property type="entry name" value="DNA-DIRECTED RNA POLYMERASE SUBUNIT ALPHA"/>
    <property type="match status" value="1"/>
</dbReference>
<evidence type="ECO:0000313" key="3">
    <source>
        <dbReference type="Proteomes" id="UP000233551"/>
    </source>
</evidence>
<evidence type="ECO:0000256" key="1">
    <source>
        <dbReference type="SAM" id="MobiDB-lite"/>
    </source>
</evidence>
<reference evidence="2 3" key="1">
    <citation type="submission" date="2017-11" db="EMBL/GenBank/DDBJ databases">
        <title>De-novo sequencing of pomegranate (Punica granatum L.) genome.</title>
        <authorList>
            <person name="Akparov Z."/>
            <person name="Amiraslanov A."/>
            <person name="Hajiyeva S."/>
            <person name="Abbasov M."/>
            <person name="Kaur K."/>
            <person name="Hamwieh A."/>
            <person name="Solovyev V."/>
            <person name="Salamov A."/>
            <person name="Braich B."/>
            <person name="Kosarev P."/>
            <person name="Mahmoud A."/>
            <person name="Hajiyev E."/>
            <person name="Babayeva S."/>
            <person name="Izzatullayeva V."/>
            <person name="Mammadov A."/>
            <person name="Mammadov A."/>
            <person name="Sharifova S."/>
            <person name="Ojaghi J."/>
            <person name="Eynullazada K."/>
            <person name="Bayramov B."/>
            <person name="Abdulazimova A."/>
            <person name="Shahmuradov I."/>
        </authorList>
    </citation>
    <scope>NUCLEOTIDE SEQUENCE [LARGE SCALE GENOMIC DNA]</scope>
    <source>
        <strain evidence="3">cv. AG2017</strain>
        <tissue evidence="2">Leaf</tissue>
    </source>
</reference>
<dbReference type="STRING" id="22663.A0A2I0KGL0"/>
<gene>
    <name evidence="2" type="ORF">CRG98_012641</name>
</gene>
<dbReference type="EMBL" id="PGOL01000650">
    <property type="protein sequence ID" value="PKI66976.1"/>
    <property type="molecule type" value="Genomic_DNA"/>
</dbReference>
<dbReference type="AlphaFoldDB" id="A0A2I0KGL0"/>
<feature type="region of interest" description="Disordered" evidence="1">
    <location>
        <begin position="166"/>
        <end position="217"/>
    </location>
</feature>
<dbReference type="CDD" id="cd00303">
    <property type="entry name" value="retropepsin_like"/>
    <property type="match status" value="1"/>
</dbReference>
<sequence length="659" mass="72986">MTLKANDVPTWTDFSQKFLDQYRFCAETPLTLLDLSMTEMREGQTFEAYATEWRGKAAEHIPPITERQQVQLFHSTLRGAYYSHLLAHSSSFSDLIEAGKKLDMGVKLGRIEGPSRKKDGETSKKHQASQPISVDYTPALQTSQAYAHPVHYTQLYPTQQAYSPAIPTVIQSPPPQQYAPAQAQQGRSPTSRSPQPALRAPAPRTQLGNAAQSRPRKQYTTLPALPSHIFRQLLAGNKIKTEALGPNFDPTVQNQNLSCEFHKHAPGHTLDNCWRLQDRIQEMIDTRQISFNEVKPPNVLTNPLPDHGSSSGPSINMISIAAIGEEKDAQRTSVPFIVNYTSTDGAFTSTPFVVEVPTKESYQDCRVPWDYGSEVANMEQEMSAMGITRSGHVYQGPKLADKGKAPVTSFSAIPEAAPLPSKKVTEQEAEAFMKVIKASEFKVVEQMGKSPGHISLLALLLSSEPHRDALPKVLTAAQVSKETAPNRIEETVNSIFSNQISFVEDELPSEGQGHLRALHIVCKCNNHVDGRVMIDNSSTLNVCPISTLKQMKVDTSRIRASKTIVRAFDGSKRIVNGKINLLIDVGPCSFSVTFQILEIPNAFSMLLGRTWIHVVGAVPSSLHQKLKFFIEGKLIIVNGEEDYAIYKETVVLYISIRED</sequence>
<accession>A0A2I0KGL0</accession>
<comment type="caution">
    <text evidence="2">The sequence shown here is derived from an EMBL/GenBank/DDBJ whole genome shotgun (WGS) entry which is preliminary data.</text>
</comment>
<protein>
    <recommendedName>
        <fullName evidence="4">Retrotransposon gag domain-containing protein</fullName>
    </recommendedName>
</protein>
<organism evidence="2 3">
    <name type="scientific">Punica granatum</name>
    <name type="common">Pomegranate</name>
    <dbReference type="NCBI Taxonomy" id="22663"/>
    <lineage>
        <taxon>Eukaryota</taxon>
        <taxon>Viridiplantae</taxon>
        <taxon>Streptophyta</taxon>
        <taxon>Embryophyta</taxon>
        <taxon>Tracheophyta</taxon>
        <taxon>Spermatophyta</taxon>
        <taxon>Magnoliopsida</taxon>
        <taxon>eudicotyledons</taxon>
        <taxon>Gunneridae</taxon>
        <taxon>Pentapetalae</taxon>
        <taxon>rosids</taxon>
        <taxon>malvids</taxon>
        <taxon>Myrtales</taxon>
        <taxon>Lythraceae</taxon>
        <taxon>Punica</taxon>
    </lineage>
</organism>
<dbReference type="Gene3D" id="2.40.70.10">
    <property type="entry name" value="Acid Proteases"/>
    <property type="match status" value="1"/>
</dbReference>
<dbReference type="InterPro" id="IPR021109">
    <property type="entry name" value="Peptidase_aspartic_dom_sf"/>
</dbReference>
<dbReference type="PANTHER" id="PTHR32108:SF9">
    <property type="entry name" value="REVERSE TRANSCRIPTASE RNASE H-LIKE DOMAIN-CONTAINING PROTEIN"/>
    <property type="match status" value="1"/>
</dbReference>
<evidence type="ECO:0000313" key="2">
    <source>
        <dbReference type="EMBL" id="PKI66976.1"/>
    </source>
</evidence>
<name>A0A2I0KGL0_PUNGR</name>
<keyword evidence="3" id="KW-1185">Reference proteome</keyword>
<feature type="compositionally biased region" description="Basic and acidic residues" evidence="1">
    <location>
        <begin position="111"/>
        <end position="124"/>
    </location>
</feature>